<dbReference type="GeneID" id="123037809"/>
<dbReference type="EnsemblMetazoa" id="XM_044460325.1">
    <property type="protein sequence ID" value="XP_044316260.1"/>
    <property type="gene ID" value="LOC123037809"/>
</dbReference>
<sequence length="214" mass="24215">MDALQKFVTENDLDLVCLINLIDCGYTYEKLQYIENDDLNFIFPNREDTALRSEFRAKLFEWKAKNKKHLPTLAQPISLPENNLGHQEINLQSGSRVCKSAMDILLSSNTGKKIMEQKTAATEIICPEPAHNTIFIASSDMLDCVQKLKFYVGSEEDSMELWAATYELRKNIICSSDNSLDAIVKEFPLFKQAMGHKFVSTMPSFGVLTVCDVS</sequence>
<organism evidence="1 2">
    <name type="scientific">Drosophila rhopaloa</name>
    <name type="common">Fruit fly</name>
    <dbReference type="NCBI Taxonomy" id="1041015"/>
    <lineage>
        <taxon>Eukaryota</taxon>
        <taxon>Metazoa</taxon>
        <taxon>Ecdysozoa</taxon>
        <taxon>Arthropoda</taxon>
        <taxon>Hexapoda</taxon>
        <taxon>Insecta</taxon>
        <taxon>Pterygota</taxon>
        <taxon>Neoptera</taxon>
        <taxon>Endopterygota</taxon>
        <taxon>Diptera</taxon>
        <taxon>Brachycera</taxon>
        <taxon>Muscomorpha</taxon>
        <taxon>Ephydroidea</taxon>
        <taxon>Drosophilidae</taxon>
        <taxon>Drosophila</taxon>
        <taxon>Sophophora</taxon>
    </lineage>
</organism>
<proteinExistence type="predicted"/>
<reference evidence="1" key="2">
    <citation type="submission" date="2025-05" db="UniProtKB">
        <authorList>
            <consortium name="EnsemblMetazoa"/>
        </authorList>
    </citation>
    <scope>IDENTIFICATION</scope>
</reference>
<dbReference type="RefSeq" id="XP_044316260.1">
    <property type="nucleotide sequence ID" value="XM_044460325.1"/>
</dbReference>
<evidence type="ECO:0000313" key="1">
    <source>
        <dbReference type="EnsemblMetazoa" id="XP_044316260.1"/>
    </source>
</evidence>
<accession>A0ABM5JBR2</accession>
<reference evidence="2" key="1">
    <citation type="journal article" date="2021" name="Elife">
        <title>Highly contiguous assemblies of 101 drosophilid genomes.</title>
        <authorList>
            <person name="Kim B.Y."/>
            <person name="Wang J.R."/>
            <person name="Miller D.E."/>
            <person name="Barmina O."/>
            <person name="Delaney E."/>
            <person name="Thompson A."/>
            <person name="Comeault A.A."/>
            <person name="Peede D."/>
            <person name="D'Agostino E.R."/>
            <person name="Pelaez J."/>
            <person name="Aguilar J.M."/>
            <person name="Haji D."/>
            <person name="Matsunaga T."/>
            <person name="Armstrong E.E."/>
            <person name="Zych M."/>
            <person name="Ogawa Y."/>
            <person name="Stamenkovic-Radak M."/>
            <person name="Jelic M."/>
            <person name="Veselinovic M.S."/>
            <person name="Tanaskovic M."/>
            <person name="Eric P."/>
            <person name="Gao J.J."/>
            <person name="Katoh T.K."/>
            <person name="Toda M.J."/>
            <person name="Watabe H."/>
            <person name="Watada M."/>
            <person name="Davis J.S."/>
            <person name="Moyle L.C."/>
            <person name="Manoli G."/>
            <person name="Bertolini E."/>
            <person name="Kostal V."/>
            <person name="Hawley R.S."/>
            <person name="Takahashi A."/>
            <person name="Jones C.D."/>
            <person name="Price D.K."/>
            <person name="Whiteman N."/>
            <person name="Kopp A."/>
            <person name="Matute D.R."/>
            <person name="Petrov D.A."/>
        </authorList>
    </citation>
    <scope>NUCLEOTIDE SEQUENCE [LARGE SCALE GENOMIC DNA]</scope>
</reference>
<name>A0ABM5JBR2_DRORH</name>
<evidence type="ECO:0000313" key="2">
    <source>
        <dbReference type="Proteomes" id="UP001652680"/>
    </source>
</evidence>
<protein>
    <submittedName>
        <fullName evidence="1">Uncharacterized protein</fullName>
    </submittedName>
</protein>
<dbReference type="Proteomes" id="UP001652680">
    <property type="component" value="Unassembled WGS sequence"/>
</dbReference>
<keyword evidence="2" id="KW-1185">Reference proteome</keyword>